<dbReference type="Pfam" id="PF08522">
    <property type="entry name" value="BT_3987-like_N"/>
    <property type="match status" value="1"/>
</dbReference>
<name>A0ABT7X5A5_9BACE</name>
<dbReference type="SUPFAM" id="SSF51445">
    <property type="entry name" value="(Trans)glycosidases"/>
    <property type="match status" value="1"/>
</dbReference>
<reference evidence="4" key="2">
    <citation type="submission" date="2024-05" db="EMBL/GenBank/DDBJ databases">
        <title>Identification and characterization of horizontal gene transfer across gut microbiota members of farm animals based on homology search.</title>
        <authorList>
            <person name="Schwarzerova J."/>
            <person name="Nykrynova M."/>
            <person name="Jureckova K."/>
            <person name="Cejkova D."/>
            <person name="Rychlik I."/>
        </authorList>
    </citation>
    <scope>NUCLEOTIDE SEQUENCE</scope>
    <source>
        <strain evidence="4">84_SSukc20</strain>
    </source>
</reference>
<keyword evidence="5" id="KW-1185">Reference proteome</keyword>
<reference evidence="4" key="1">
    <citation type="submission" date="2023-06" db="EMBL/GenBank/DDBJ databases">
        <authorList>
            <person name="Zeman M."/>
            <person name="Kubasova T."/>
            <person name="Jahodarova E."/>
            <person name="Nykrynova M."/>
            <person name="Rychlik I."/>
        </authorList>
    </citation>
    <scope>NUCLEOTIDE SEQUENCE</scope>
    <source>
        <strain evidence="4">84_SSukc20</strain>
    </source>
</reference>
<dbReference type="Gene3D" id="3.20.20.80">
    <property type="entry name" value="Glycosidases"/>
    <property type="match status" value="1"/>
</dbReference>
<evidence type="ECO:0000256" key="2">
    <source>
        <dbReference type="ARBA" id="ARBA00023295"/>
    </source>
</evidence>
<dbReference type="InterPro" id="IPR001223">
    <property type="entry name" value="Glyco_hydro18_cat"/>
</dbReference>
<dbReference type="InterPro" id="IPR017853">
    <property type="entry name" value="GH"/>
</dbReference>
<dbReference type="Proteomes" id="UP001167871">
    <property type="component" value="Unassembled WGS sequence"/>
</dbReference>
<evidence type="ECO:0000256" key="1">
    <source>
        <dbReference type="ARBA" id="ARBA00022801"/>
    </source>
</evidence>
<gene>
    <name evidence="4" type="ORF">QVO10_07715</name>
</gene>
<evidence type="ECO:0000313" key="4">
    <source>
        <dbReference type="EMBL" id="MDN0049270.1"/>
    </source>
</evidence>
<keyword evidence="1 4" id="KW-0378">Hydrolase</keyword>
<dbReference type="Gene3D" id="2.60.40.1740">
    <property type="entry name" value="hypothetical protein (bacova_03559)"/>
    <property type="match status" value="1"/>
</dbReference>
<organism evidence="4 5">
    <name type="scientific">Bacteroides gallinaceum</name>
    <dbReference type="NCBI Taxonomy" id="1462571"/>
    <lineage>
        <taxon>Bacteria</taxon>
        <taxon>Pseudomonadati</taxon>
        <taxon>Bacteroidota</taxon>
        <taxon>Bacteroidia</taxon>
        <taxon>Bacteroidales</taxon>
        <taxon>Bacteroidaceae</taxon>
        <taxon>Bacteroides</taxon>
    </lineage>
</organism>
<dbReference type="PROSITE" id="PS01095">
    <property type="entry name" value="GH18_1"/>
    <property type="match status" value="1"/>
</dbReference>
<dbReference type="EMBL" id="JAUEII010000014">
    <property type="protein sequence ID" value="MDN0049270.1"/>
    <property type="molecule type" value="Genomic_DNA"/>
</dbReference>
<dbReference type="GO" id="GO:0016787">
    <property type="term" value="F:hydrolase activity"/>
    <property type="evidence" value="ECO:0007669"/>
    <property type="project" value="UniProtKB-KW"/>
</dbReference>
<evidence type="ECO:0000259" key="3">
    <source>
        <dbReference type="PROSITE" id="PS51910"/>
    </source>
</evidence>
<dbReference type="PROSITE" id="PS51257">
    <property type="entry name" value="PROKAR_LIPOPROTEIN"/>
    <property type="match status" value="1"/>
</dbReference>
<sequence length="475" mass="51710">MENKKSDKCLNLFQTFVLWAFVVLSLQSCNMNTKDAVGSVRSAAGAKMGTTLTVRNGKAAAGYVYFELDTVANVDTRVTFAVDNEALEAYNKANGTNYMAYEGVSLATEGAVTIPAGQLRSDYVAVNVPAGGKGNAVAITAVAGQGGSVSENNGAFVYQVAALDAPVYEKTIKNLCYIEVNNDSPLNAGEYTLSDGKPFFDIVSVFAANINLNEEGMPYIHCNDQVAFVLEHADEIIRPLQKKGIRVHLSILGNHDDAGMRSLSAEGAKVFVKELKMYADIYGFDGFDFDDEYSSYAENKFKGSAVSGPGVVSSATECTSANYTRLMEACREVLPKGESTFGIYWYTDDDQPAGANVEELIDYAVYGAYGAFDEYRQQDINNAIEAPYAITLSGLDNKGKMIPVSVNEAYLNKVKDGKYGYFAFYDLKSSRTYIREFNQVAKVLWNGLTVEWTGNVYARTSMEAVKFVAPSDGNQ</sequence>
<accession>A0ABT7X5A5</accession>
<proteinExistence type="predicted"/>
<dbReference type="InterPro" id="IPR001579">
    <property type="entry name" value="Glyco_hydro_18_chit_AS"/>
</dbReference>
<feature type="domain" description="GH18" evidence="3">
    <location>
        <begin position="172"/>
        <end position="475"/>
    </location>
</feature>
<dbReference type="RefSeq" id="WP_301639605.1">
    <property type="nucleotide sequence ID" value="NZ_JAUEII010000014.1"/>
</dbReference>
<evidence type="ECO:0000313" key="5">
    <source>
        <dbReference type="Proteomes" id="UP001167871"/>
    </source>
</evidence>
<keyword evidence="2" id="KW-0326">Glycosidase</keyword>
<dbReference type="InterPro" id="IPR013728">
    <property type="entry name" value="BT_3987-like_N"/>
</dbReference>
<dbReference type="PROSITE" id="PS51910">
    <property type="entry name" value="GH18_2"/>
    <property type="match status" value="1"/>
</dbReference>
<comment type="caution">
    <text evidence="4">The sequence shown here is derived from an EMBL/GenBank/DDBJ whole genome shotgun (WGS) entry which is preliminary data.</text>
</comment>
<protein>
    <submittedName>
        <fullName evidence="4">Glycosyl hydrolase family 18 protein</fullName>
    </submittedName>
</protein>